<protein>
    <recommendedName>
        <fullName evidence="1">MAE-28990/MAE-18760-like HEPN domain-containing protein</fullName>
    </recommendedName>
</protein>
<accession>A0A1H7SFG7</accession>
<evidence type="ECO:0000259" key="1">
    <source>
        <dbReference type="Pfam" id="PF18737"/>
    </source>
</evidence>
<reference evidence="3" key="1">
    <citation type="submission" date="2016-10" db="EMBL/GenBank/DDBJ databases">
        <authorList>
            <person name="Varghese N."/>
            <person name="Submissions S."/>
        </authorList>
    </citation>
    <scope>NUCLEOTIDE SEQUENCE [LARGE SCALE GENOMIC DNA]</scope>
    <source>
        <strain evidence="3">LMG 26383,CCUG 61248,R- 45681</strain>
    </source>
</reference>
<evidence type="ECO:0000313" key="2">
    <source>
        <dbReference type="EMBL" id="SEL71255.1"/>
    </source>
</evidence>
<keyword evidence="3" id="KW-1185">Reference proteome</keyword>
<dbReference type="AlphaFoldDB" id="A0A1H7SFG7"/>
<dbReference type="STRING" id="1036779.SAMN04515666_10538"/>
<dbReference type="RefSeq" id="WP_167561647.1">
    <property type="nucleotide sequence ID" value="NZ_FOAN01000005.1"/>
</dbReference>
<sequence length="213" mass="24173">MRALTIDDLQSILDSELVWRRREMSSLVTLLKSNTEVTQKAIIRAGVPLLYAHWEGFGRECFVRYFEYVSYRKLKFRQLSPAFLYMSSFPSMSTIQNGGIKNGIDAINSIIKRMDSTNKDPFRKRISTKSNLRSDALEDLMLSCGLDTSELMLHSEFIDKELCDSRNEIAHGSGAAPSLDAFLKRRDTTFTIMTTLHNTVVNAAINQKYKAAA</sequence>
<proteinExistence type="predicted"/>
<dbReference type="Pfam" id="PF18737">
    <property type="entry name" value="HEPN_MAE_28990"/>
    <property type="match status" value="1"/>
</dbReference>
<dbReference type="Proteomes" id="UP000199664">
    <property type="component" value="Unassembled WGS sequence"/>
</dbReference>
<gene>
    <name evidence="2" type="ORF">SAMN04515666_10538</name>
</gene>
<evidence type="ECO:0000313" key="3">
    <source>
        <dbReference type="Proteomes" id="UP000199664"/>
    </source>
</evidence>
<dbReference type="EMBL" id="FOAN01000005">
    <property type="protein sequence ID" value="SEL71255.1"/>
    <property type="molecule type" value="Genomic_DNA"/>
</dbReference>
<name>A0A1H7SFG7_9HYPH</name>
<feature type="domain" description="MAE-28990/MAE-18760-like HEPN" evidence="1">
    <location>
        <begin position="12"/>
        <end position="209"/>
    </location>
</feature>
<dbReference type="InterPro" id="IPR040788">
    <property type="entry name" value="HEPN_MAE_28990"/>
</dbReference>
<organism evidence="2 3">
    <name type="scientific">Bosea lupini</name>
    <dbReference type="NCBI Taxonomy" id="1036779"/>
    <lineage>
        <taxon>Bacteria</taxon>
        <taxon>Pseudomonadati</taxon>
        <taxon>Pseudomonadota</taxon>
        <taxon>Alphaproteobacteria</taxon>
        <taxon>Hyphomicrobiales</taxon>
        <taxon>Boseaceae</taxon>
        <taxon>Bosea</taxon>
    </lineage>
</organism>